<dbReference type="EMBL" id="JAOPJF010000008">
    <property type="protein sequence ID" value="KAK1148363.1"/>
    <property type="molecule type" value="Genomic_DNA"/>
</dbReference>
<accession>A0ACC3BDL8</accession>
<organism evidence="1 2">
    <name type="scientific">Aspergillus melleus</name>
    <dbReference type="NCBI Taxonomy" id="138277"/>
    <lineage>
        <taxon>Eukaryota</taxon>
        <taxon>Fungi</taxon>
        <taxon>Dikarya</taxon>
        <taxon>Ascomycota</taxon>
        <taxon>Pezizomycotina</taxon>
        <taxon>Eurotiomycetes</taxon>
        <taxon>Eurotiomycetidae</taxon>
        <taxon>Eurotiales</taxon>
        <taxon>Aspergillaceae</taxon>
        <taxon>Aspergillus</taxon>
        <taxon>Aspergillus subgen. Circumdati</taxon>
    </lineage>
</organism>
<name>A0ACC3BDL8_9EURO</name>
<dbReference type="Proteomes" id="UP001177260">
    <property type="component" value="Unassembled WGS sequence"/>
</dbReference>
<sequence length="2576" mass="289907">MKRSHLRQVSAASLDTLSTSRSLGSQSHNDFPSDRPTTPEERTVRLPSIGLDRRQCSLWVHDETFSREEILFNPAAFGDTEVNVGDVVEILPARYPGDGAHPVKMDAGSRSLRDSHVESGSTLHSDPLSKFKTPLQNRCLFIVKPLPHDIKTRHPKLEISVTTSIANIFGFKNRSTVHISIVDRAQCAASHVDIAFRDQYMVRSDMWRLVMSELAEKIVYKGQKIVFMGSIKATVKNIFIREKKALSGFFSPQTIPVFRSESAKYVLFIQMSREMWDFDSEGTGDILFSRVINGFLPELFKRWANTDARHLVTIVLFTRVEYDASAMGTSTTLSSENLKSMFNPNHVPTRDFYRVVVNDMASGHWTTILDELKKDFRSFLRDVSILRHHDADTPTASGAKQNSQDQPPTIAGRPSTALRGNILEAIHLASSHLAYDHIDRDMVHTGTSIIVITPGSGVFEVSYESLASTTEALTNRGIAIDLVCLSPMPLHSVPLFKYREPVRRPSSSSFAEIQNGGYSPEMHHSFASLVNRTSHLSPKSVIHNSLPGIGFKKPWSSGSRDWNYGIPHWLDISYWNPATYREARRILKKDPNAPIPFTVTRKSKLFVPRVRMYEIQMNGIMESEQSNISIPYLLEGQGSARRPSAGLSMSPGTLAPAKASLTRNSSFRHQLGDSLRPEPFLQNMPRDVVMAKSKKLAPSSTLAWMDSYDDSVFHPFPKRRQRRKPVKQKRPSEPDVQISSAHDRISARSISHLRKHETESNERENPVISEPRNIDGSLAIPKSPVSTKNASPKKPALKSSSSLKLPRISRTISFALRGLTAAPPRAQASTEVNVEHARGTPTSNQKKITGVLADNKSTDSASISDSASTSTVIDTSAPSHTPRKSIEASSMTPTRPISIKVPSKQPDESSEQPERTEIPESYSTTGTEIPLNEDTRHQQSRKRGPRFELTVNGGSRGGTPKSPQSKALAPWVRSVNPCNTPRDVLRDTSWFGRWQHAYPRPPHVAVVKWKSLKSPAILPLTTEEFPSASELASDYLQTPYRVFPNDDPEGTEAPKTRGMLLREMISLRLSHGFQIVVGKTVVEVSGQYALQSPNVFDTQGLEKDGATVFLSKGNTIHRLICIDSAEIEVTRFTHRVSSSLSSEKRPNFSIYSPAMRTILSPEYGIKDIRLDSTAEEYNWNYADNYVAGHRDYLFNPAQQLQFWRVRYVLIPMQLHVQSRRHIQSFNEDNEEEIHLLGINQLTHIWQRHKYVPPEEKRFESSNKKRDQNPLNIMYQTRNPPEVVAAELDRILLTDPGLDNSPAQLLPESELLERSSISLSSLAHIIQGDKGVRMMDRRWHWRLHYNCFIGFELTTWLLQNFRDIDSREEAVEFGNELMKHGLYQHVEKRHNFRDGNYFYQISSEYRISRPESRGSWFPQIRTDKSVPSTPAGERPRDSPASIPSAHARTESTDESTAQTPNTPSKSKNKATIMLSKSMKYDVDPRKRSNRPEVIDLHYDRLHNPDNCFHIELSWMNTTAKLIEDTVLSWAATAEKFGLKLVQVPIAEACAIDETQPFRKPYLVKLTTAPPKAPAPTLFHHGSFSQQGTPDRHYFQKAILRKFEFVLDFEARSAFPADVEVSYSWGIPDYRYPQYIHRSGSVLAQITDEGDFLFLANRLVSTRSAASRDMPRHDRSDQYRARASTYDPMDRASPRLSPITRPIHDPNSPISPQGPTSIDSANLYRAPEHILSAFVDFCSDSAKLEQFYSESLIRPVSTKVEPAHTPLMDSSIPSLELPASVVSHHISPPPALSRGVTPSAISSLDSIARPREEPSGHRSPRSTGLRPVRLEGIRIDWMNNVERLSVENDSVDLLLNKFQRHRGDTLNSAAIQAHVTSPLEGIIGVKFVHWAGQVDNGPHYKLAASSGHTKIHQEKSKTLQYSSGPLNLNIKTEPNELDFVFSGARGKLTGHSWRSIGYIGDQTTEKSRWDDGIFFERQGYMLAALDLGVGERVYGLGERFGPLVKNGQTVDIWNEDGGTSSELAYKNIPFYISSNGYGVFVNNPGKVSLEIQSERTTRVNLSIAGEELEYFVVYGSTPKEILNRYTALTGRPSLVPSWSYNLWLTTSFTTNYDEQTVTGFLDGFRDRDIPLGVFHFDCFWMKSYQWCDFEFDNDMFPDAPGYLKRLKDRDLRISVWINPYVGQASPLFAEGKKNGYFIKRTDGSVWQWDYWQAGMAVVDFTNPDACAWFSSHLKRLMDMGVDSFKTDFAERIPYRNVQYHDGSDPVRMHNYYTLLFNKVVYDTMIDRYGASQSLLFARSTAPGGQIYPVHWGGDCESTYEAMAESLRGGLSLMLSGYIFWASDIGGFEGTPPPALYKRWVQFGLLSSHSRLHGSSSFRVPWIYGEDCSAVLRDCVNRKILLTPYLLAEALRGHNEGVPLMRPMFLEFPDDLTTYPLDTQYMFGPNLLVAPVFSENGSVTFYVPRTPEDDAGRWISWFDHSKSYESGRWYTETHGFETLPILIRPGSITPINAKLKAPQGDALDGLEVLVNGSLQDKEIKLDVVDPSNTGKVLKVVTVGVKDGAVVADDAAVKVTSVGR</sequence>
<comment type="caution">
    <text evidence="1">The sequence shown here is derived from an EMBL/GenBank/DDBJ whole genome shotgun (WGS) entry which is preliminary data.</text>
</comment>
<evidence type="ECO:0000313" key="2">
    <source>
        <dbReference type="Proteomes" id="UP001177260"/>
    </source>
</evidence>
<protein>
    <submittedName>
        <fullName evidence="1">Vacuolar membrane-associated protein iml1</fullName>
    </submittedName>
</protein>
<reference evidence="1 2" key="1">
    <citation type="journal article" date="2023" name="ACS Omega">
        <title>Identification of the Neoaspergillic Acid Biosynthesis Gene Cluster by Establishing an In Vitro CRISPR-Ribonucleoprotein Genetic System in Aspergillus melleus.</title>
        <authorList>
            <person name="Yuan B."/>
            <person name="Grau M.F."/>
            <person name="Murata R.M."/>
            <person name="Torok T."/>
            <person name="Venkateswaran K."/>
            <person name="Stajich J.E."/>
            <person name="Wang C.C.C."/>
        </authorList>
    </citation>
    <scope>NUCLEOTIDE SEQUENCE [LARGE SCALE GENOMIC DNA]</scope>
    <source>
        <strain evidence="1 2">IMV 1140</strain>
    </source>
</reference>
<gene>
    <name evidence="1" type="primary">IML1</name>
    <name evidence="1" type="ORF">N8T08_010174</name>
</gene>
<proteinExistence type="predicted"/>
<evidence type="ECO:0000313" key="1">
    <source>
        <dbReference type="EMBL" id="KAK1148363.1"/>
    </source>
</evidence>
<keyword evidence="2" id="KW-1185">Reference proteome</keyword>